<dbReference type="AlphaFoldDB" id="A0A9N9GT70"/>
<evidence type="ECO:0000313" key="2">
    <source>
        <dbReference type="Proteomes" id="UP000789375"/>
    </source>
</evidence>
<evidence type="ECO:0000313" key="1">
    <source>
        <dbReference type="EMBL" id="CAG8624523.1"/>
    </source>
</evidence>
<comment type="caution">
    <text evidence="1">The sequence shown here is derived from an EMBL/GenBank/DDBJ whole genome shotgun (WGS) entry which is preliminary data.</text>
</comment>
<feature type="non-terminal residue" evidence="1">
    <location>
        <position position="40"/>
    </location>
</feature>
<keyword evidence="2" id="KW-1185">Reference proteome</keyword>
<dbReference type="EMBL" id="CAJVPP010003240">
    <property type="protein sequence ID" value="CAG8624523.1"/>
    <property type="molecule type" value="Genomic_DNA"/>
</dbReference>
<accession>A0A9N9GT70</accession>
<protein>
    <submittedName>
        <fullName evidence="1">8669_t:CDS:1</fullName>
    </submittedName>
</protein>
<reference evidence="1" key="1">
    <citation type="submission" date="2021-06" db="EMBL/GenBank/DDBJ databases">
        <authorList>
            <person name="Kallberg Y."/>
            <person name="Tangrot J."/>
            <person name="Rosling A."/>
        </authorList>
    </citation>
    <scope>NUCLEOTIDE SEQUENCE</scope>
    <source>
        <strain evidence="1">87-6 pot B 2015</strain>
    </source>
</reference>
<organism evidence="1 2">
    <name type="scientific">Funneliformis mosseae</name>
    <name type="common">Endomycorrhizal fungus</name>
    <name type="synonym">Glomus mosseae</name>
    <dbReference type="NCBI Taxonomy" id="27381"/>
    <lineage>
        <taxon>Eukaryota</taxon>
        <taxon>Fungi</taxon>
        <taxon>Fungi incertae sedis</taxon>
        <taxon>Mucoromycota</taxon>
        <taxon>Glomeromycotina</taxon>
        <taxon>Glomeromycetes</taxon>
        <taxon>Glomerales</taxon>
        <taxon>Glomeraceae</taxon>
        <taxon>Funneliformis</taxon>
    </lineage>
</organism>
<sequence length="40" mass="4770">MVKVDPFYRKDSKDAQEWIEIFLKAKEANEWSDNRKVAIA</sequence>
<dbReference type="Proteomes" id="UP000789375">
    <property type="component" value="Unassembled WGS sequence"/>
</dbReference>
<gene>
    <name evidence="1" type="ORF">FMOSSE_LOCUS10164</name>
</gene>
<name>A0A9N9GT70_FUNMO</name>
<proteinExistence type="predicted"/>